<evidence type="ECO:0000313" key="2">
    <source>
        <dbReference type="EMBL" id="MBH8573230.1"/>
    </source>
</evidence>
<keyword evidence="3" id="KW-1185">Reference proteome</keyword>
<evidence type="ECO:0000256" key="1">
    <source>
        <dbReference type="SAM" id="MobiDB-lite"/>
    </source>
</evidence>
<dbReference type="Proteomes" id="UP000662314">
    <property type="component" value="Unassembled WGS sequence"/>
</dbReference>
<feature type="region of interest" description="Disordered" evidence="1">
    <location>
        <begin position="1"/>
        <end position="20"/>
    </location>
</feature>
<accession>A0A8J7I491</accession>
<gene>
    <name evidence="2" type="ORF">I8752_09405</name>
</gene>
<protein>
    <submittedName>
        <fullName evidence="2">Uncharacterized protein</fullName>
    </submittedName>
</protein>
<dbReference type="AlphaFoldDB" id="A0A8J7I491"/>
<dbReference type="RefSeq" id="WP_214432047.1">
    <property type="nucleotide sequence ID" value="NZ_CAWPUQ010000129.1"/>
</dbReference>
<organism evidence="2 3">
    <name type="scientific">Dendronalium phyllosphericum CENA369</name>
    <dbReference type="NCBI Taxonomy" id="1725256"/>
    <lineage>
        <taxon>Bacteria</taxon>
        <taxon>Bacillati</taxon>
        <taxon>Cyanobacteriota</taxon>
        <taxon>Cyanophyceae</taxon>
        <taxon>Nostocales</taxon>
        <taxon>Nostocaceae</taxon>
        <taxon>Dendronalium</taxon>
        <taxon>Dendronalium phyllosphericum</taxon>
    </lineage>
</organism>
<name>A0A8J7I491_9NOST</name>
<sequence length="69" mass="7856">MPKDNRGNPNIKNYGFTTDRDEPLTEKLNIRLTKSMMAKLKSLENVPEFVRQCIQDGLDKLDQSDSGEA</sequence>
<evidence type="ECO:0000313" key="3">
    <source>
        <dbReference type="Proteomes" id="UP000662314"/>
    </source>
</evidence>
<reference evidence="2 3" key="1">
    <citation type="journal article" date="2021" name="Int. J. Syst. Evol. Microbiol.">
        <title>Amazonocrinis nigriterrae gen. nov., sp. nov., Atlanticothrix silvestris gen. nov., sp. nov. and Dendronalium phyllosphericum gen. nov., sp. nov., nostocacean cyanobacteria from Brazilian environments.</title>
        <authorList>
            <person name="Alvarenga D.O."/>
            <person name="Andreote A.P.D."/>
            <person name="Branco L.H.Z."/>
            <person name="Delbaje E."/>
            <person name="Cruz R.B."/>
            <person name="Varani A.M."/>
            <person name="Fiore M.F."/>
        </authorList>
    </citation>
    <scope>NUCLEOTIDE SEQUENCE [LARGE SCALE GENOMIC DNA]</scope>
    <source>
        <strain evidence="2 3">CENA369</strain>
    </source>
</reference>
<proteinExistence type="predicted"/>
<comment type="caution">
    <text evidence="2">The sequence shown here is derived from an EMBL/GenBank/DDBJ whole genome shotgun (WGS) entry which is preliminary data.</text>
</comment>
<dbReference type="EMBL" id="JAECZA010000027">
    <property type="protein sequence ID" value="MBH8573230.1"/>
    <property type="molecule type" value="Genomic_DNA"/>
</dbReference>